<dbReference type="InterPro" id="IPR002893">
    <property type="entry name" value="Znf_MYND"/>
</dbReference>
<name>S8F785_FOMSC</name>
<keyword evidence="1" id="KW-0479">Metal-binding</keyword>
<evidence type="ECO:0000259" key="5">
    <source>
        <dbReference type="PROSITE" id="PS50865"/>
    </source>
</evidence>
<dbReference type="EMBL" id="KE504175">
    <property type="protein sequence ID" value="EPS97520.1"/>
    <property type="molecule type" value="Genomic_DNA"/>
</dbReference>
<dbReference type="GO" id="GO:0008270">
    <property type="term" value="F:zinc ion binding"/>
    <property type="evidence" value="ECO:0007669"/>
    <property type="project" value="UniProtKB-KW"/>
</dbReference>
<dbReference type="PROSITE" id="PS50865">
    <property type="entry name" value="ZF_MYND_2"/>
    <property type="match status" value="1"/>
</dbReference>
<dbReference type="AlphaFoldDB" id="S8F785"/>
<protein>
    <recommendedName>
        <fullName evidence="5">MYND-type domain-containing protein</fullName>
    </recommendedName>
</protein>
<keyword evidence="3" id="KW-0862">Zinc</keyword>
<dbReference type="Gene3D" id="6.10.140.2220">
    <property type="match status" value="1"/>
</dbReference>
<evidence type="ECO:0000256" key="4">
    <source>
        <dbReference type="PROSITE-ProRule" id="PRU00134"/>
    </source>
</evidence>
<evidence type="ECO:0000256" key="1">
    <source>
        <dbReference type="ARBA" id="ARBA00022723"/>
    </source>
</evidence>
<feature type="domain" description="MYND-type" evidence="5">
    <location>
        <begin position="11"/>
        <end position="51"/>
    </location>
</feature>
<sequence length="207" mass="23803">MSLTNYSRTECFYCHKSAITKDFKRCSRCRAALYCGEECQKKDWKNHRELCEDSDRWYDKYRGCRDGSMHEGKLELMTWEWTNPDIGHRMGWGNSLIEDAPEVRRRSEVDCKGKKSLFFKQKPRAFRWTCCGTHAGMNFGCDHHGGGSKPCTCDFCHMGKPLPDGIYYKEDGARMGLKLNRGPDPRSFHPGLAAMAATGRTLYGLEM</sequence>
<evidence type="ECO:0000256" key="2">
    <source>
        <dbReference type="ARBA" id="ARBA00022771"/>
    </source>
</evidence>
<dbReference type="eggNOG" id="ENOG502SDEP">
    <property type="taxonomic scope" value="Eukaryota"/>
</dbReference>
<evidence type="ECO:0000313" key="7">
    <source>
        <dbReference type="Proteomes" id="UP000015241"/>
    </source>
</evidence>
<proteinExistence type="predicted"/>
<organism evidence="6 7">
    <name type="scientific">Fomitopsis schrenkii</name>
    <name type="common">Brown rot fungus</name>
    <dbReference type="NCBI Taxonomy" id="2126942"/>
    <lineage>
        <taxon>Eukaryota</taxon>
        <taxon>Fungi</taxon>
        <taxon>Dikarya</taxon>
        <taxon>Basidiomycota</taxon>
        <taxon>Agaricomycotina</taxon>
        <taxon>Agaricomycetes</taxon>
        <taxon>Polyporales</taxon>
        <taxon>Fomitopsis</taxon>
    </lineage>
</organism>
<keyword evidence="7" id="KW-1185">Reference proteome</keyword>
<gene>
    <name evidence="6" type="ORF">FOMPIDRAFT_134882</name>
</gene>
<keyword evidence="2 4" id="KW-0863">Zinc-finger</keyword>
<evidence type="ECO:0000313" key="6">
    <source>
        <dbReference type="EMBL" id="EPS97520.1"/>
    </source>
</evidence>
<dbReference type="HOGENOM" id="CLU_106805_0_0_1"/>
<dbReference type="STRING" id="743788.S8F785"/>
<dbReference type="SUPFAM" id="SSF144232">
    <property type="entry name" value="HIT/MYND zinc finger-like"/>
    <property type="match status" value="1"/>
</dbReference>
<dbReference type="OrthoDB" id="432970at2759"/>
<accession>S8F785</accession>
<evidence type="ECO:0000256" key="3">
    <source>
        <dbReference type="ARBA" id="ARBA00022833"/>
    </source>
</evidence>
<dbReference type="PROSITE" id="PS01360">
    <property type="entry name" value="ZF_MYND_1"/>
    <property type="match status" value="1"/>
</dbReference>
<dbReference type="Proteomes" id="UP000015241">
    <property type="component" value="Unassembled WGS sequence"/>
</dbReference>
<dbReference type="InParanoid" id="S8F785"/>
<dbReference type="Pfam" id="PF01753">
    <property type="entry name" value="zf-MYND"/>
    <property type="match status" value="1"/>
</dbReference>
<reference evidence="6 7" key="1">
    <citation type="journal article" date="2012" name="Science">
        <title>The Paleozoic origin of enzymatic lignin decomposition reconstructed from 31 fungal genomes.</title>
        <authorList>
            <person name="Floudas D."/>
            <person name="Binder M."/>
            <person name="Riley R."/>
            <person name="Barry K."/>
            <person name="Blanchette R.A."/>
            <person name="Henrissat B."/>
            <person name="Martinez A.T."/>
            <person name="Otillar R."/>
            <person name="Spatafora J.W."/>
            <person name="Yadav J.S."/>
            <person name="Aerts A."/>
            <person name="Benoit I."/>
            <person name="Boyd A."/>
            <person name="Carlson A."/>
            <person name="Copeland A."/>
            <person name="Coutinho P.M."/>
            <person name="de Vries R.P."/>
            <person name="Ferreira P."/>
            <person name="Findley K."/>
            <person name="Foster B."/>
            <person name="Gaskell J."/>
            <person name="Glotzer D."/>
            <person name="Gorecki P."/>
            <person name="Heitman J."/>
            <person name="Hesse C."/>
            <person name="Hori C."/>
            <person name="Igarashi K."/>
            <person name="Jurgens J.A."/>
            <person name="Kallen N."/>
            <person name="Kersten P."/>
            <person name="Kohler A."/>
            <person name="Kuees U."/>
            <person name="Kumar T.K.A."/>
            <person name="Kuo A."/>
            <person name="LaButti K."/>
            <person name="Larrondo L.F."/>
            <person name="Lindquist E."/>
            <person name="Ling A."/>
            <person name="Lombard V."/>
            <person name="Lucas S."/>
            <person name="Lundell T."/>
            <person name="Martin R."/>
            <person name="McLaughlin D.J."/>
            <person name="Morgenstern I."/>
            <person name="Morin E."/>
            <person name="Murat C."/>
            <person name="Nagy L.G."/>
            <person name="Nolan M."/>
            <person name="Ohm R.A."/>
            <person name="Patyshakuliyeva A."/>
            <person name="Rokas A."/>
            <person name="Ruiz-Duenas F.J."/>
            <person name="Sabat G."/>
            <person name="Salamov A."/>
            <person name="Samejima M."/>
            <person name="Schmutz J."/>
            <person name="Slot J.C."/>
            <person name="St John F."/>
            <person name="Stenlid J."/>
            <person name="Sun H."/>
            <person name="Sun S."/>
            <person name="Syed K."/>
            <person name="Tsang A."/>
            <person name="Wiebenga A."/>
            <person name="Young D."/>
            <person name="Pisabarro A."/>
            <person name="Eastwood D.C."/>
            <person name="Martin F."/>
            <person name="Cullen D."/>
            <person name="Grigoriev I.V."/>
            <person name="Hibbett D.S."/>
        </authorList>
    </citation>
    <scope>NUCLEOTIDE SEQUENCE</scope>
    <source>
        <strain evidence="7">FP-58527</strain>
    </source>
</reference>